<evidence type="ECO:0000256" key="1">
    <source>
        <dbReference type="ARBA" id="ARBA00023002"/>
    </source>
</evidence>
<dbReference type="PANTHER" id="PTHR43539">
    <property type="entry name" value="FLAVIN-BINDING MONOOXYGENASE-LIKE PROTEIN (AFU_ORTHOLOGUE AFUA_4G09220)"/>
    <property type="match status" value="1"/>
</dbReference>
<dbReference type="EMBL" id="LYPA01000067">
    <property type="protein sequence ID" value="OBR64028.1"/>
    <property type="molecule type" value="Genomic_DNA"/>
</dbReference>
<dbReference type="OrthoDB" id="9778740at2"/>
<organism evidence="2 3">
    <name type="scientific">Paenibacillus oryzae</name>
    <dbReference type="NCBI Taxonomy" id="1844972"/>
    <lineage>
        <taxon>Bacteria</taxon>
        <taxon>Bacillati</taxon>
        <taxon>Bacillota</taxon>
        <taxon>Bacilli</taxon>
        <taxon>Bacillales</taxon>
        <taxon>Paenibacillaceae</taxon>
        <taxon>Paenibacillus</taxon>
    </lineage>
</organism>
<dbReference type="InterPro" id="IPR000960">
    <property type="entry name" value="Flavin_mOase"/>
</dbReference>
<dbReference type="PANTHER" id="PTHR43539:SF78">
    <property type="entry name" value="FLAVIN-CONTAINING MONOOXYGENASE"/>
    <property type="match status" value="1"/>
</dbReference>
<dbReference type="Gene3D" id="3.50.50.60">
    <property type="entry name" value="FAD/NAD(P)-binding domain"/>
    <property type="match status" value="1"/>
</dbReference>
<dbReference type="AlphaFoldDB" id="A0A1A5YEL4"/>
<dbReference type="PIRSF" id="PIRSF000332">
    <property type="entry name" value="FMO"/>
    <property type="match status" value="1"/>
</dbReference>
<keyword evidence="3" id="KW-1185">Reference proteome</keyword>
<comment type="caution">
    <text evidence="2">The sequence shown here is derived from an EMBL/GenBank/DDBJ whole genome shotgun (WGS) entry which is preliminary data.</text>
</comment>
<evidence type="ECO:0000313" key="2">
    <source>
        <dbReference type="EMBL" id="OBR64028.1"/>
    </source>
</evidence>
<accession>A0A1A5YEL4</accession>
<evidence type="ECO:0000313" key="3">
    <source>
        <dbReference type="Proteomes" id="UP000092024"/>
    </source>
</evidence>
<dbReference type="PRINTS" id="PR00368">
    <property type="entry name" value="FADPNR"/>
</dbReference>
<dbReference type="SUPFAM" id="SSF51905">
    <property type="entry name" value="FAD/NAD(P)-binding domain"/>
    <property type="match status" value="2"/>
</dbReference>
<gene>
    <name evidence="2" type="ORF">A7K91_20260</name>
</gene>
<dbReference type="PRINTS" id="PR00469">
    <property type="entry name" value="PNDRDTASEII"/>
</dbReference>
<proteinExistence type="predicted"/>
<keyword evidence="1" id="KW-0560">Oxidoreductase</keyword>
<dbReference type="InterPro" id="IPR036188">
    <property type="entry name" value="FAD/NAD-bd_sf"/>
</dbReference>
<dbReference type="RefSeq" id="WP_068685431.1">
    <property type="nucleotide sequence ID" value="NZ_LYPA01000067.1"/>
</dbReference>
<dbReference type="Proteomes" id="UP000092024">
    <property type="component" value="Unassembled WGS sequence"/>
</dbReference>
<dbReference type="InterPro" id="IPR050982">
    <property type="entry name" value="Auxin_biosynth/cation_transpt"/>
</dbReference>
<dbReference type="Pfam" id="PF13738">
    <property type="entry name" value="Pyr_redox_3"/>
    <property type="match status" value="1"/>
</dbReference>
<keyword evidence="2" id="KW-0503">Monooxygenase</keyword>
<dbReference type="STRING" id="1844972.A7K91_20260"/>
<protein>
    <submittedName>
        <fullName evidence="2">Monooxygenase</fullName>
    </submittedName>
</protein>
<sequence length="354" mass="39911">MNQLWDVIVIGGGQAGLASGYYLKKLNLQFLILEASSHAYGSWPHYYDSLKLFSPTSLSSLPGMKMQGRWSKYPYRNEVIQYLENYARKFELPIRTQQKVTSIEKDQDFDIHTESGEVYKAKAIINATGSFNCPFMPSINGTDVFQGEILHSSEYRTPERFKDKRILVVGSGNSAVQIAVELSAISHTSLAVLKPIKIVNQKRFGIDLHYWLRSTGLDAFQFWRLGKKTPTTSSVIDLGDYEVRLKGGNPGQRQMFTSFTRDGVLWPDSTEEKVDTVIFATGYRPELTHLKKTGAIGLDGKPLQRAGICENVSGLYFIGLEGQRSFSSATLRGVGPDSKYVVRHIRRYLQVMRK</sequence>
<dbReference type="GO" id="GO:0050661">
    <property type="term" value="F:NADP binding"/>
    <property type="evidence" value="ECO:0007669"/>
    <property type="project" value="InterPro"/>
</dbReference>
<reference evidence="2 3" key="1">
    <citation type="submission" date="2016-05" db="EMBL/GenBank/DDBJ databases">
        <title>Paenibacillus oryzae. sp. nov., isolated from the rice root.</title>
        <authorList>
            <person name="Zhang J."/>
            <person name="Zhang X."/>
        </authorList>
    </citation>
    <scope>NUCLEOTIDE SEQUENCE [LARGE SCALE GENOMIC DNA]</scope>
    <source>
        <strain evidence="2 3">1DrF-4</strain>
    </source>
</reference>
<dbReference type="GO" id="GO:0050660">
    <property type="term" value="F:flavin adenine dinucleotide binding"/>
    <property type="evidence" value="ECO:0007669"/>
    <property type="project" value="InterPro"/>
</dbReference>
<name>A0A1A5YEL4_9BACL</name>
<dbReference type="GO" id="GO:0004497">
    <property type="term" value="F:monooxygenase activity"/>
    <property type="evidence" value="ECO:0007669"/>
    <property type="project" value="UniProtKB-KW"/>
</dbReference>